<evidence type="ECO:0000256" key="3">
    <source>
        <dbReference type="ARBA" id="ARBA00022723"/>
    </source>
</evidence>
<evidence type="ECO:0000256" key="1">
    <source>
        <dbReference type="ARBA" id="ARBA00004418"/>
    </source>
</evidence>
<feature type="domain" description="Cytochrome c" evidence="9">
    <location>
        <begin position="210"/>
        <end position="337"/>
    </location>
</feature>
<keyword evidence="4" id="KW-0732">Signal</keyword>
<keyword evidence="6" id="KW-0560">Oxidoreductase</keyword>
<dbReference type="Proteomes" id="UP000620064">
    <property type="component" value="Unassembled WGS sequence"/>
</dbReference>
<dbReference type="InterPro" id="IPR004852">
    <property type="entry name" value="Di-haem_cyt_c_peroxidsae"/>
</dbReference>
<dbReference type="PIRSF" id="PIRSF000294">
    <property type="entry name" value="Cytochrome-c_peroxidase"/>
    <property type="match status" value="1"/>
</dbReference>
<protein>
    <submittedName>
        <fullName evidence="10">Cytochrome-c peroxidase</fullName>
    </submittedName>
</protein>
<dbReference type="PANTHER" id="PTHR30600">
    <property type="entry name" value="CYTOCHROME C PEROXIDASE-RELATED"/>
    <property type="match status" value="1"/>
</dbReference>
<gene>
    <name evidence="10" type="ORF">GCM10010992_14000</name>
</gene>
<keyword evidence="5" id="KW-0574">Periplasm</keyword>
<keyword evidence="10" id="KW-0575">Peroxidase</keyword>
<dbReference type="PANTHER" id="PTHR30600:SF10">
    <property type="entry name" value="BLL6722 PROTEIN"/>
    <property type="match status" value="1"/>
</dbReference>
<dbReference type="InterPro" id="IPR009056">
    <property type="entry name" value="Cyt_c-like_dom"/>
</dbReference>
<evidence type="ECO:0000256" key="7">
    <source>
        <dbReference type="ARBA" id="ARBA00023004"/>
    </source>
</evidence>
<keyword evidence="7 8" id="KW-0408">Iron</keyword>
<evidence type="ECO:0000256" key="8">
    <source>
        <dbReference type="PROSITE-ProRule" id="PRU00433"/>
    </source>
</evidence>
<dbReference type="Pfam" id="PF03150">
    <property type="entry name" value="CCP_MauG"/>
    <property type="match status" value="1"/>
</dbReference>
<keyword evidence="11" id="KW-1185">Reference proteome</keyword>
<dbReference type="Gene3D" id="1.10.760.10">
    <property type="entry name" value="Cytochrome c-like domain"/>
    <property type="match status" value="2"/>
</dbReference>
<dbReference type="EMBL" id="BMLV01000002">
    <property type="protein sequence ID" value="GGP03886.1"/>
    <property type="molecule type" value="Genomic_DNA"/>
</dbReference>
<keyword evidence="3 8" id="KW-0479">Metal-binding</keyword>
<evidence type="ECO:0000259" key="9">
    <source>
        <dbReference type="PROSITE" id="PS51007"/>
    </source>
</evidence>
<evidence type="ECO:0000256" key="5">
    <source>
        <dbReference type="ARBA" id="ARBA00022764"/>
    </source>
</evidence>
<evidence type="ECO:0000313" key="10">
    <source>
        <dbReference type="EMBL" id="GGP03886.1"/>
    </source>
</evidence>
<evidence type="ECO:0000256" key="2">
    <source>
        <dbReference type="ARBA" id="ARBA00022617"/>
    </source>
</evidence>
<dbReference type="GO" id="GO:0004601">
    <property type="term" value="F:peroxidase activity"/>
    <property type="evidence" value="ECO:0007669"/>
    <property type="project" value="UniProtKB-KW"/>
</dbReference>
<accession>A0ABQ2NJ80</accession>
<organism evidence="10 11">
    <name type="scientific">Cloacibacterium rupense</name>
    <dbReference type="NCBI Taxonomy" id="517423"/>
    <lineage>
        <taxon>Bacteria</taxon>
        <taxon>Pseudomonadati</taxon>
        <taxon>Bacteroidota</taxon>
        <taxon>Flavobacteriia</taxon>
        <taxon>Flavobacteriales</taxon>
        <taxon>Weeksellaceae</taxon>
    </lineage>
</organism>
<name>A0ABQ2NJ80_9FLAO</name>
<dbReference type="SUPFAM" id="SSF46626">
    <property type="entry name" value="Cytochrome c"/>
    <property type="match status" value="2"/>
</dbReference>
<dbReference type="RefSeq" id="WP_188617358.1">
    <property type="nucleotide sequence ID" value="NZ_BMLV01000002.1"/>
</dbReference>
<dbReference type="PROSITE" id="PS51007">
    <property type="entry name" value="CYTC"/>
    <property type="match status" value="1"/>
</dbReference>
<reference evidence="11" key="1">
    <citation type="journal article" date="2019" name="Int. J. Syst. Evol. Microbiol.">
        <title>The Global Catalogue of Microorganisms (GCM) 10K type strain sequencing project: providing services to taxonomists for standard genome sequencing and annotation.</title>
        <authorList>
            <consortium name="The Broad Institute Genomics Platform"/>
            <consortium name="The Broad Institute Genome Sequencing Center for Infectious Disease"/>
            <person name="Wu L."/>
            <person name="Ma J."/>
        </authorList>
    </citation>
    <scope>NUCLEOTIDE SEQUENCE [LARGE SCALE GENOMIC DNA]</scope>
    <source>
        <strain evidence="11">CGMCC 1.7656</strain>
    </source>
</reference>
<sequence length="349" mass="39774">MKKYFILIVVIFSFFVLLQCDKDEDINYPTNSKIDLKLPSNFPATKFNVAGYEPTVYGVELGKKLFYDGRLAKDNAVACAFCHIQENAFTHHGHSISHGVEGREGFRNTPPIQNLIWLDKFMWDGSVTHLETQPIIPITTEVEMDETMSNIAVKLKDDKDYQRLFTIVYGDKNITAERILKAITQFVSTMISADSKYDKVVRNEGASFTADEQQGYTIFKNKCATCHATDLFTDQSYRNTGIPYHPIFKDEGRKRVSGKDEDFLKFRVPSLRNVEYTAPYTHDGRFQTLKALLDFYSDGVVDNPNLDPEFKKVPGKVGIPLTETEKTYLIAFLKTLSDQKFISNPAFAE</sequence>
<keyword evidence="2 8" id="KW-0349">Heme</keyword>
<dbReference type="InterPro" id="IPR051395">
    <property type="entry name" value="Cytochrome_c_Peroxidase/MauG"/>
</dbReference>
<dbReference type="InterPro" id="IPR026259">
    <property type="entry name" value="MauG/Cytc_peroxidase"/>
</dbReference>
<comment type="caution">
    <text evidence="10">The sequence shown here is derived from an EMBL/GenBank/DDBJ whole genome shotgun (WGS) entry which is preliminary data.</text>
</comment>
<comment type="subcellular location">
    <subcellularLocation>
        <location evidence="1">Periplasm</location>
    </subcellularLocation>
</comment>
<dbReference type="InterPro" id="IPR036909">
    <property type="entry name" value="Cyt_c-like_dom_sf"/>
</dbReference>
<evidence type="ECO:0000313" key="11">
    <source>
        <dbReference type="Proteomes" id="UP000620064"/>
    </source>
</evidence>
<proteinExistence type="predicted"/>
<evidence type="ECO:0000256" key="4">
    <source>
        <dbReference type="ARBA" id="ARBA00022729"/>
    </source>
</evidence>
<evidence type="ECO:0000256" key="6">
    <source>
        <dbReference type="ARBA" id="ARBA00023002"/>
    </source>
</evidence>